<organism evidence="10 11">
    <name type="scientific">Pseudoneobacillus rhizosphaerae</name>
    <dbReference type="NCBI Taxonomy" id="2880968"/>
    <lineage>
        <taxon>Bacteria</taxon>
        <taxon>Bacillati</taxon>
        <taxon>Bacillota</taxon>
        <taxon>Bacilli</taxon>
        <taxon>Bacillales</taxon>
        <taxon>Bacillaceae</taxon>
        <taxon>Pseudoneobacillus</taxon>
    </lineage>
</organism>
<dbReference type="InterPro" id="IPR051050">
    <property type="entry name" value="Lipid_II_flippase_MurJ/MviN"/>
</dbReference>
<keyword evidence="7 8" id="KW-0472">Membrane</keyword>
<feature type="transmembrane region" description="Helical" evidence="9">
    <location>
        <begin position="376"/>
        <end position="397"/>
    </location>
</feature>
<feature type="transmembrane region" description="Helical" evidence="9">
    <location>
        <begin position="343"/>
        <end position="364"/>
    </location>
</feature>
<protein>
    <recommendedName>
        <fullName evidence="8">Lipid II flippase</fullName>
    </recommendedName>
</protein>
<keyword evidence="4 8" id="KW-0133">Cell shape</keyword>
<evidence type="ECO:0000256" key="3">
    <source>
        <dbReference type="ARBA" id="ARBA00022692"/>
    </source>
</evidence>
<evidence type="ECO:0000256" key="9">
    <source>
        <dbReference type="SAM" id="Phobius"/>
    </source>
</evidence>
<dbReference type="InterPro" id="IPR004268">
    <property type="entry name" value="MurJ"/>
</dbReference>
<dbReference type="GO" id="GO:0034204">
    <property type="term" value="P:lipid translocation"/>
    <property type="evidence" value="ECO:0007669"/>
    <property type="project" value="TreeGrafter"/>
</dbReference>
<reference evidence="10" key="1">
    <citation type="submission" date="2021-10" db="EMBL/GenBank/DDBJ databases">
        <authorList>
            <person name="Criscuolo A."/>
        </authorList>
    </citation>
    <scope>NUCLEOTIDE SEQUENCE</scope>
    <source>
        <strain evidence="10">CIP111885</strain>
    </source>
</reference>
<feature type="transmembrane region" description="Helical" evidence="9">
    <location>
        <begin position="403"/>
        <end position="423"/>
    </location>
</feature>
<feature type="transmembrane region" description="Helical" evidence="9">
    <location>
        <begin position="185"/>
        <end position="202"/>
    </location>
</feature>
<dbReference type="GO" id="GO:0071555">
    <property type="term" value="P:cell wall organization"/>
    <property type="evidence" value="ECO:0007669"/>
    <property type="project" value="UniProtKB-UniRule"/>
</dbReference>
<gene>
    <name evidence="10" type="primary">murJ_1</name>
    <name evidence="10" type="ORF">NEOCIP111885_02175</name>
</gene>
<comment type="subcellular location">
    <subcellularLocation>
        <location evidence="1">Cell membrane</location>
        <topology evidence="1">Multi-pass membrane protein</topology>
    </subcellularLocation>
</comment>
<evidence type="ECO:0000256" key="1">
    <source>
        <dbReference type="ARBA" id="ARBA00004651"/>
    </source>
</evidence>
<accession>A0A9C7G9H8</accession>
<dbReference type="GO" id="GO:0005886">
    <property type="term" value="C:plasma membrane"/>
    <property type="evidence" value="ECO:0007669"/>
    <property type="project" value="UniProtKB-SubCell"/>
</dbReference>
<evidence type="ECO:0000256" key="4">
    <source>
        <dbReference type="ARBA" id="ARBA00022960"/>
    </source>
</evidence>
<dbReference type="AlphaFoldDB" id="A0A9C7G9H8"/>
<evidence type="ECO:0000313" key="11">
    <source>
        <dbReference type="Proteomes" id="UP000789845"/>
    </source>
</evidence>
<feature type="transmembrane region" description="Helical" evidence="9">
    <location>
        <begin position="223"/>
        <end position="243"/>
    </location>
</feature>
<keyword evidence="2 8" id="KW-1003">Cell membrane</keyword>
<evidence type="ECO:0000256" key="7">
    <source>
        <dbReference type="ARBA" id="ARBA00023136"/>
    </source>
</evidence>
<dbReference type="EMBL" id="CAKJTG010000010">
    <property type="protein sequence ID" value="CAG9608481.1"/>
    <property type="molecule type" value="Genomic_DNA"/>
</dbReference>
<keyword evidence="5 8" id="KW-0573">Peptidoglycan synthesis</keyword>
<evidence type="ECO:0000256" key="2">
    <source>
        <dbReference type="ARBA" id="ARBA00022475"/>
    </source>
</evidence>
<comment type="caution">
    <text evidence="10">The sequence shown here is derived from an EMBL/GenBank/DDBJ whole genome shotgun (WGS) entry which is preliminary data.</text>
</comment>
<name>A0A9C7G9H8_9BACI</name>
<dbReference type="GO" id="GO:0015648">
    <property type="term" value="F:lipid-linked peptidoglycan transporter activity"/>
    <property type="evidence" value="ECO:0007669"/>
    <property type="project" value="UniProtKB-UniRule"/>
</dbReference>
<keyword evidence="8" id="KW-0961">Cell wall biogenesis/degradation</keyword>
<evidence type="ECO:0000256" key="8">
    <source>
        <dbReference type="PIRNR" id="PIRNR002869"/>
    </source>
</evidence>
<dbReference type="CDD" id="cd13123">
    <property type="entry name" value="MATE_MurJ_like"/>
    <property type="match status" value="1"/>
</dbReference>
<keyword evidence="8" id="KW-0813">Transport</keyword>
<feature type="transmembrane region" description="Helical" evidence="9">
    <location>
        <begin position="268"/>
        <end position="285"/>
    </location>
</feature>
<proteinExistence type="inferred from homology"/>
<evidence type="ECO:0000313" key="10">
    <source>
        <dbReference type="EMBL" id="CAG9608481.1"/>
    </source>
</evidence>
<feature type="transmembrane region" description="Helical" evidence="9">
    <location>
        <begin position="161"/>
        <end position="179"/>
    </location>
</feature>
<feature type="transmembrane region" description="Helical" evidence="9">
    <location>
        <begin position="126"/>
        <end position="149"/>
    </location>
</feature>
<feature type="transmembrane region" description="Helical" evidence="9">
    <location>
        <begin position="81"/>
        <end position="104"/>
    </location>
</feature>
<dbReference type="NCBIfam" id="TIGR01695">
    <property type="entry name" value="murJ_mviN"/>
    <property type="match status" value="1"/>
</dbReference>
<dbReference type="Pfam" id="PF03023">
    <property type="entry name" value="MurJ"/>
    <property type="match status" value="1"/>
</dbReference>
<evidence type="ECO:0000256" key="5">
    <source>
        <dbReference type="ARBA" id="ARBA00022984"/>
    </source>
</evidence>
<keyword evidence="3 9" id="KW-0812">Transmembrane</keyword>
<keyword evidence="6 9" id="KW-1133">Transmembrane helix</keyword>
<dbReference type="GO" id="GO:0008360">
    <property type="term" value="P:regulation of cell shape"/>
    <property type="evidence" value="ECO:0007669"/>
    <property type="project" value="UniProtKB-UniRule"/>
</dbReference>
<dbReference type="PANTHER" id="PTHR47019">
    <property type="entry name" value="LIPID II FLIPPASE MURJ"/>
    <property type="match status" value="1"/>
</dbReference>
<feature type="transmembrane region" description="Helical" evidence="9">
    <location>
        <begin position="305"/>
        <end position="323"/>
    </location>
</feature>
<comment type="similarity">
    <text evidence="8">Belongs to the MurJ/MviN family.</text>
</comment>
<keyword evidence="11" id="KW-1185">Reference proteome</keyword>
<dbReference type="PANTHER" id="PTHR47019:SF1">
    <property type="entry name" value="LIPID II FLIPPASE MURJ"/>
    <property type="match status" value="1"/>
</dbReference>
<sequence length="502" mass="56169">MKGKMLKIIGAVAVINILARLIGFAREMVIGYQYGTSLFADSIITAYTIPNFLYIVVGGAITTAFISVYSKLSEGKEKQDFLSSTFTYITVIVGLVTALLLVFAEPILKVSFRGLEGEELEVTRKLFLWMAPSTFFLIWSMWLSGILNVHQKFQLSTFSTFVYNLAFLLIAVIFTPLMYVDSYGLGAVLGAVIMVVMLLIGLKKDFIRHFTFRFTHTPELKRLWLIALPIMLGGASLQFYFFIQRAFASHLSDGYIAALNYASKLTQFPQAVLMTAVTTVIYPLLAKKVGAKENESVSELYQKGMGLLGLLLLPVTIFVFFYSKELIAIIFEYGNFQADSTKMTYPLLQIFSLSMFAMAGNVYISRFFYAMEKSYLTVLISLFCVFGVNIIFTMLMLDQYGARAIAWGTSISSIVNLILLMVLAKYMLKLSMKSSLLDKIKSVGLYGALIMILYLSSTYIKTGWTWGDILIGGIIFIVILLGGLKVLRFSELNLILRKKGVS</sequence>
<feature type="transmembrane region" description="Helical" evidence="9">
    <location>
        <begin position="443"/>
        <end position="460"/>
    </location>
</feature>
<dbReference type="PRINTS" id="PR01806">
    <property type="entry name" value="VIRFACTRMVIN"/>
</dbReference>
<dbReference type="RefSeq" id="WP_230496716.1">
    <property type="nucleotide sequence ID" value="NZ_CAKJTG010000010.1"/>
</dbReference>
<dbReference type="GO" id="GO:0009252">
    <property type="term" value="P:peptidoglycan biosynthetic process"/>
    <property type="evidence" value="ECO:0007669"/>
    <property type="project" value="UniProtKB-UniRule"/>
</dbReference>
<feature type="transmembrane region" description="Helical" evidence="9">
    <location>
        <begin position="49"/>
        <end position="69"/>
    </location>
</feature>
<evidence type="ECO:0000256" key="6">
    <source>
        <dbReference type="ARBA" id="ARBA00022989"/>
    </source>
</evidence>
<dbReference type="PIRSF" id="PIRSF002869">
    <property type="entry name" value="MviN"/>
    <property type="match status" value="1"/>
</dbReference>
<dbReference type="Proteomes" id="UP000789845">
    <property type="component" value="Unassembled WGS sequence"/>
</dbReference>
<comment type="function">
    <text evidence="8">Involved in peptidoglycan biosynthesis. Transports lipid-linked peptidoglycan precursors from the inner to the outer leaflet of the cytoplasmic membrane.</text>
</comment>
<feature type="transmembrane region" description="Helical" evidence="9">
    <location>
        <begin position="466"/>
        <end position="487"/>
    </location>
</feature>